<organism evidence="1 2">
    <name type="scientific">Nelumbo nucifera</name>
    <name type="common">Sacred lotus</name>
    <dbReference type="NCBI Taxonomy" id="4432"/>
    <lineage>
        <taxon>Eukaryota</taxon>
        <taxon>Viridiplantae</taxon>
        <taxon>Streptophyta</taxon>
        <taxon>Embryophyta</taxon>
        <taxon>Tracheophyta</taxon>
        <taxon>Spermatophyta</taxon>
        <taxon>Magnoliopsida</taxon>
        <taxon>Proteales</taxon>
        <taxon>Nelumbonaceae</taxon>
        <taxon>Nelumbo</taxon>
    </lineage>
</organism>
<dbReference type="EMBL" id="DUZY01000001">
    <property type="protein sequence ID" value="DAD22710.1"/>
    <property type="molecule type" value="Genomic_DNA"/>
</dbReference>
<dbReference type="Proteomes" id="UP000607653">
    <property type="component" value="Unassembled WGS sequence"/>
</dbReference>
<dbReference type="AlphaFoldDB" id="A0A822XQK8"/>
<accession>A0A822XQK8</accession>
<gene>
    <name evidence="1" type="ORF">HUJ06_024173</name>
</gene>
<protein>
    <submittedName>
        <fullName evidence="1">Uncharacterized protein</fullName>
    </submittedName>
</protein>
<sequence>MDSVAATIAAEKAIETAKENSVVPLNGGGEEQLSLK</sequence>
<comment type="caution">
    <text evidence="1">The sequence shown here is derived from an EMBL/GenBank/DDBJ whole genome shotgun (WGS) entry which is preliminary data.</text>
</comment>
<evidence type="ECO:0000313" key="1">
    <source>
        <dbReference type="EMBL" id="DAD22710.1"/>
    </source>
</evidence>
<name>A0A822XQK8_NELNU</name>
<keyword evidence="2" id="KW-1185">Reference proteome</keyword>
<reference evidence="1 2" key="1">
    <citation type="journal article" date="2020" name="Mol. Biol. Evol.">
        <title>Distinct Expression and Methylation Patterns for Genes with Different Fates following a Single Whole-Genome Duplication in Flowering Plants.</title>
        <authorList>
            <person name="Shi T."/>
            <person name="Rahmani R.S."/>
            <person name="Gugger P.F."/>
            <person name="Wang M."/>
            <person name="Li H."/>
            <person name="Zhang Y."/>
            <person name="Li Z."/>
            <person name="Wang Q."/>
            <person name="Van de Peer Y."/>
            <person name="Marchal K."/>
            <person name="Chen J."/>
        </authorList>
    </citation>
    <scope>NUCLEOTIDE SEQUENCE [LARGE SCALE GENOMIC DNA]</scope>
    <source>
        <tissue evidence="1">Leaf</tissue>
    </source>
</reference>
<proteinExistence type="predicted"/>
<evidence type="ECO:0000313" key="2">
    <source>
        <dbReference type="Proteomes" id="UP000607653"/>
    </source>
</evidence>